<keyword evidence="2" id="KW-1185">Reference proteome</keyword>
<dbReference type="Proteomes" id="UP000641954">
    <property type="component" value="Unassembled WGS sequence"/>
</dbReference>
<name>A0ABR8E9P8_9CYAN</name>
<accession>A0ABR8E9P8</accession>
<evidence type="ECO:0000313" key="1">
    <source>
        <dbReference type="EMBL" id="MBD2543461.1"/>
    </source>
</evidence>
<protein>
    <submittedName>
        <fullName evidence="1">Uncharacterized protein</fullName>
    </submittedName>
</protein>
<dbReference type="EMBL" id="JACJSK010000006">
    <property type="protein sequence ID" value="MBD2543461.1"/>
    <property type="molecule type" value="Genomic_DNA"/>
</dbReference>
<dbReference type="RefSeq" id="WP_054464445.1">
    <property type="nucleotide sequence ID" value="NZ_JACJSK010000006.1"/>
</dbReference>
<comment type="caution">
    <text evidence="1">The sequence shown here is derived from an EMBL/GenBank/DDBJ whole genome shotgun (WGS) entry which is preliminary data.</text>
</comment>
<evidence type="ECO:0000313" key="2">
    <source>
        <dbReference type="Proteomes" id="UP000641954"/>
    </source>
</evidence>
<proteinExistence type="predicted"/>
<gene>
    <name evidence="1" type="ORF">H6G72_06260</name>
</gene>
<sequence length="135" mass="15716">MANNYLDKLAESDPQKRIFEQVKQLNYGQHLITEPQQKIHLAKLNCRRKSQKCHGLSSSGNLFRGGNAITRQSWDFEYILTKNIYTLATEVAYLNGDFADIEILARLMLRHGKNWIKFPFMKLSLLPILCKKNNF</sequence>
<reference evidence="1 2" key="1">
    <citation type="journal article" date="2020" name="ISME J.">
        <title>Comparative genomics reveals insights into cyanobacterial evolution and habitat adaptation.</title>
        <authorList>
            <person name="Chen M.Y."/>
            <person name="Teng W.K."/>
            <person name="Zhao L."/>
            <person name="Hu C.X."/>
            <person name="Zhou Y.K."/>
            <person name="Han B.P."/>
            <person name="Song L.R."/>
            <person name="Shu W.S."/>
        </authorList>
    </citation>
    <scope>NUCLEOTIDE SEQUENCE [LARGE SCALE GENOMIC DNA]</scope>
    <source>
        <strain evidence="1 2">FACHB-1370</strain>
    </source>
</reference>
<organism evidence="1 2">
    <name type="scientific">Planktothricoides raciborskii FACHB-1370</name>
    <dbReference type="NCBI Taxonomy" id="2949576"/>
    <lineage>
        <taxon>Bacteria</taxon>
        <taxon>Bacillati</taxon>
        <taxon>Cyanobacteriota</taxon>
        <taxon>Cyanophyceae</taxon>
        <taxon>Oscillatoriophycideae</taxon>
        <taxon>Oscillatoriales</taxon>
        <taxon>Oscillatoriaceae</taxon>
        <taxon>Planktothricoides</taxon>
    </lineage>
</organism>